<dbReference type="InterPro" id="IPR001810">
    <property type="entry name" value="F-box_dom"/>
</dbReference>
<dbReference type="EMBL" id="AP005652">
    <property type="protein sequence ID" value="BAD36188.1"/>
    <property type="molecule type" value="Genomic_DNA"/>
</dbReference>
<evidence type="ECO:0000313" key="4">
    <source>
        <dbReference type="Proteomes" id="UP000000763"/>
    </source>
</evidence>
<proteinExistence type="predicted"/>
<dbReference type="Pfam" id="PF23622">
    <property type="entry name" value="LRR_At1g61320_AtMIF1"/>
    <property type="match status" value="1"/>
</dbReference>
<dbReference type="InterPro" id="IPR055357">
    <property type="entry name" value="LRR_At1g61320_AtMIF1"/>
</dbReference>
<organism evidence="3 4">
    <name type="scientific">Oryza sativa subsp. japonica</name>
    <name type="common">Rice</name>
    <dbReference type="NCBI Taxonomy" id="39947"/>
    <lineage>
        <taxon>Eukaryota</taxon>
        <taxon>Viridiplantae</taxon>
        <taxon>Streptophyta</taxon>
        <taxon>Embryophyta</taxon>
        <taxon>Tracheophyta</taxon>
        <taxon>Spermatophyta</taxon>
        <taxon>Magnoliopsida</taxon>
        <taxon>Liliopsida</taxon>
        <taxon>Poales</taxon>
        <taxon>Poaceae</taxon>
        <taxon>BOP clade</taxon>
        <taxon>Oryzoideae</taxon>
        <taxon>Oryzeae</taxon>
        <taxon>Oryzinae</taxon>
        <taxon>Oryza</taxon>
        <taxon>Oryza sativa</taxon>
    </lineage>
</organism>
<dbReference type="InterPro" id="IPR053772">
    <property type="entry name" value="At1g61320/At1g61330-like"/>
</dbReference>
<dbReference type="AlphaFoldDB" id="Q69NP6"/>
<evidence type="ECO:0000256" key="1">
    <source>
        <dbReference type="SAM" id="SignalP"/>
    </source>
</evidence>
<dbReference type="CDD" id="cd22160">
    <property type="entry name" value="F-box_AtFBL13-like"/>
    <property type="match status" value="1"/>
</dbReference>
<accession>Q69NP6</accession>
<name>Q69NP6_ORYSJ</name>
<feature type="domain" description="F-box" evidence="2">
    <location>
        <begin position="419"/>
        <end position="455"/>
    </location>
</feature>
<feature type="signal peptide" evidence="1">
    <location>
        <begin position="1"/>
        <end position="20"/>
    </location>
</feature>
<reference evidence="4" key="1">
    <citation type="journal article" date="2005" name="Nature">
        <title>The map-based sequence of the rice genome.</title>
        <authorList>
            <consortium name="International rice genome sequencing project (IRGSP)"/>
            <person name="Matsumoto T."/>
            <person name="Wu J."/>
            <person name="Kanamori H."/>
            <person name="Katayose Y."/>
            <person name="Fujisawa M."/>
            <person name="Namiki N."/>
            <person name="Mizuno H."/>
            <person name="Yamamoto K."/>
            <person name="Antonio B.A."/>
            <person name="Baba T."/>
            <person name="Sakata K."/>
            <person name="Nagamura Y."/>
            <person name="Aoki H."/>
            <person name="Arikawa K."/>
            <person name="Arita K."/>
            <person name="Bito T."/>
            <person name="Chiden Y."/>
            <person name="Fujitsuka N."/>
            <person name="Fukunaka R."/>
            <person name="Hamada M."/>
            <person name="Harada C."/>
            <person name="Hayashi A."/>
            <person name="Hijishita S."/>
            <person name="Honda M."/>
            <person name="Hosokawa S."/>
            <person name="Ichikawa Y."/>
            <person name="Idonuma A."/>
            <person name="Iijima M."/>
            <person name="Ikeda M."/>
            <person name="Ikeno M."/>
            <person name="Ito K."/>
            <person name="Ito S."/>
            <person name="Ito T."/>
            <person name="Ito Y."/>
            <person name="Ito Y."/>
            <person name="Iwabuchi A."/>
            <person name="Kamiya K."/>
            <person name="Karasawa W."/>
            <person name="Kurita K."/>
            <person name="Katagiri S."/>
            <person name="Kikuta A."/>
            <person name="Kobayashi H."/>
            <person name="Kobayashi N."/>
            <person name="Machita K."/>
            <person name="Maehara T."/>
            <person name="Masukawa M."/>
            <person name="Mizubayashi T."/>
            <person name="Mukai Y."/>
            <person name="Nagasaki H."/>
            <person name="Nagata Y."/>
            <person name="Naito S."/>
            <person name="Nakashima M."/>
            <person name="Nakama Y."/>
            <person name="Nakamichi Y."/>
            <person name="Nakamura M."/>
            <person name="Meguro A."/>
            <person name="Negishi M."/>
            <person name="Ohta I."/>
            <person name="Ohta T."/>
            <person name="Okamoto M."/>
            <person name="Ono N."/>
            <person name="Saji S."/>
            <person name="Sakaguchi M."/>
            <person name="Sakai K."/>
            <person name="Shibata M."/>
            <person name="Shimokawa T."/>
            <person name="Song J."/>
            <person name="Takazaki Y."/>
            <person name="Terasawa K."/>
            <person name="Tsugane M."/>
            <person name="Tsuji K."/>
            <person name="Ueda S."/>
            <person name="Waki K."/>
            <person name="Yamagata H."/>
            <person name="Yamamoto M."/>
            <person name="Yamamoto S."/>
            <person name="Yamane H."/>
            <person name="Yoshiki S."/>
            <person name="Yoshihara R."/>
            <person name="Yukawa K."/>
            <person name="Zhong H."/>
            <person name="Yano M."/>
            <person name="Yuan Q."/>
            <person name="Ouyang S."/>
            <person name="Liu J."/>
            <person name="Jones K.M."/>
            <person name="Gansberger K."/>
            <person name="Moffat K."/>
            <person name="Hill J."/>
            <person name="Bera J."/>
            <person name="Fadrosh D."/>
            <person name="Jin S."/>
            <person name="Johri S."/>
            <person name="Kim M."/>
            <person name="Overton L."/>
            <person name="Reardon M."/>
            <person name="Tsitrin T."/>
            <person name="Vuong H."/>
            <person name="Weaver B."/>
            <person name="Ciecko A."/>
            <person name="Tallon L."/>
            <person name="Jackson J."/>
            <person name="Pai G."/>
            <person name="Aken S.V."/>
            <person name="Utterback T."/>
            <person name="Reidmuller S."/>
            <person name="Feldblyum T."/>
            <person name="Hsiao J."/>
            <person name="Zismann V."/>
            <person name="Iobst S."/>
            <person name="de Vazeille A.R."/>
            <person name="Buell C.R."/>
            <person name="Ying K."/>
            <person name="Li Y."/>
            <person name="Lu T."/>
            <person name="Huang Y."/>
            <person name="Zhao Q."/>
            <person name="Feng Q."/>
            <person name="Zhang L."/>
            <person name="Zhu J."/>
            <person name="Weng Q."/>
            <person name="Mu J."/>
            <person name="Lu Y."/>
            <person name="Fan D."/>
            <person name="Liu Y."/>
            <person name="Guan J."/>
            <person name="Zhang Y."/>
            <person name="Yu S."/>
            <person name="Liu X."/>
            <person name="Zhang Y."/>
            <person name="Hong G."/>
            <person name="Han B."/>
            <person name="Choisne N."/>
            <person name="Demange N."/>
            <person name="Orjeda G."/>
            <person name="Samain S."/>
            <person name="Cattolico L."/>
            <person name="Pelletier E."/>
            <person name="Couloux A."/>
            <person name="Segurens B."/>
            <person name="Wincker P."/>
            <person name="D'Hont A."/>
            <person name="Scarpelli C."/>
            <person name="Weissenbach J."/>
            <person name="Salanoubat M."/>
            <person name="Quetier F."/>
            <person name="Yu Y."/>
            <person name="Kim H.R."/>
            <person name="Rambo T."/>
            <person name="Currie J."/>
            <person name="Collura K."/>
            <person name="Luo M."/>
            <person name="Yang T."/>
            <person name="Ammiraju J.S.S."/>
            <person name="Engler F."/>
            <person name="Soderlund C."/>
            <person name="Wing R.A."/>
            <person name="Palmer L.E."/>
            <person name="de la Bastide M."/>
            <person name="Spiegel L."/>
            <person name="Nascimento L."/>
            <person name="Zutavern T."/>
            <person name="O'Shaughnessy A."/>
            <person name="Dike S."/>
            <person name="Dedhia N."/>
            <person name="Preston R."/>
            <person name="Balija V."/>
            <person name="McCombie W.R."/>
            <person name="Chow T."/>
            <person name="Chen H."/>
            <person name="Chung M."/>
            <person name="Chen C."/>
            <person name="Shaw J."/>
            <person name="Wu H."/>
            <person name="Hsiao K."/>
            <person name="Chao Y."/>
            <person name="Chu M."/>
            <person name="Cheng C."/>
            <person name="Hour A."/>
            <person name="Lee P."/>
            <person name="Lin S."/>
            <person name="Lin Y."/>
            <person name="Liou J."/>
            <person name="Liu S."/>
            <person name="Hsing Y."/>
            <person name="Raghuvanshi S."/>
            <person name="Mohanty A."/>
            <person name="Bharti A.K."/>
            <person name="Gaur A."/>
            <person name="Gupta V."/>
            <person name="Kumar D."/>
            <person name="Ravi V."/>
            <person name="Vij S."/>
            <person name="Kapur A."/>
            <person name="Khurana P."/>
            <person name="Khurana P."/>
            <person name="Khurana J.P."/>
            <person name="Tyagi A.K."/>
            <person name="Gaikwad K."/>
            <person name="Singh A."/>
            <person name="Dalal V."/>
            <person name="Srivastava S."/>
            <person name="Dixit A."/>
            <person name="Pal A.K."/>
            <person name="Ghazi I.A."/>
            <person name="Yadav M."/>
            <person name="Pandit A."/>
            <person name="Bhargava A."/>
            <person name="Sureshbabu K."/>
            <person name="Batra K."/>
            <person name="Sharma T.R."/>
            <person name="Mohapatra T."/>
            <person name="Singh N.K."/>
            <person name="Messing J."/>
            <person name="Nelson A.B."/>
            <person name="Fuks G."/>
            <person name="Kavchok S."/>
            <person name="Keizer G."/>
            <person name="Linton E."/>
            <person name="Llaca V."/>
            <person name="Song R."/>
            <person name="Tanyolac B."/>
            <person name="Young S."/>
            <person name="Ho-Il K."/>
            <person name="Hahn J.H."/>
            <person name="Sangsakoo G."/>
            <person name="Vanavichit A."/>
            <person name="de Mattos Luiz.A.T."/>
            <person name="Zimmer P.D."/>
            <person name="Malone G."/>
            <person name="Dellagostin O."/>
            <person name="de Oliveira A.C."/>
            <person name="Bevan M."/>
            <person name="Bancroft I."/>
            <person name="Minx P."/>
            <person name="Cordum H."/>
            <person name="Wilson R."/>
            <person name="Cheng Z."/>
            <person name="Jin W."/>
            <person name="Jiang J."/>
            <person name="Leong S.A."/>
            <person name="Iwama H."/>
            <person name="Gojobori T."/>
            <person name="Itoh T."/>
            <person name="Niimura Y."/>
            <person name="Fujii Y."/>
            <person name="Habara T."/>
            <person name="Sakai H."/>
            <person name="Sato Y."/>
            <person name="Wilson G."/>
            <person name="Kumar K."/>
            <person name="McCouch S."/>
            <person name="Juretic N."/>
            <person name="Hoen D."/>
            <person name="Wright S."/>
            <person name="Bruskiewich R."/>
            <person name="Bureau T."/>
            <person name="Miyao A."/>
            <person name="Hirochika H."/>
            <person name="Nishikawa T."/>
            <person name="Kadowaki K."/>
            <person name="Sugiura M."/>
            <person name="Burr B."/>
            <person name="Sasaki T."/>
        </authorList>
    </citation>
    <scope>NUCLEOTIDE SEQUENCE [LARGE SCALE GENOMIC DNA]</scope>
    <source>
        <strain evidence="4">cv. Nipponbare</strain>
    </source>
</reference>
<protein>
    <recommendedName>
        <fullName evidence="2">F-box domain-containing protein</fullName>
    </recommendedName>
</protein>
<dbReference type="Gene3D" id="1.20.1280.50">
    <property type="match status" value="1"/>
</dbReference>
<dbReference type="SMART" id="SM00256">
    <property type="entry name" value="FBOX"/>
    <property type="match status" value="1"/>
</dbReference>
<evidence type="ECO:0000259" key="2">
    <source>
        <dbReference type="PROSITE" id="PS50181"/>
    </source>
</evidence>
<dbReference type="Pfam" id="PF00646">
    <property type="entry name" value="F-box"/>
    <property type="match status" value="1"/>
</dbReference>
<dbReference type="InterPro" id="IPR053781">
    <property type="entry name" value="F-box_AtFBL13-like"/>
</dbReference>
<dbReference type="InterPro" id="IPR036047">
    <property type="entry name" value="F-box-like_dom_sf"/>
</dbReference>
<feature type="chain" id="PRO_5004270338" description="F-box domain-containing protein" evidence="1">
    <location>
        <begin position="21"/>
        <end position="676"/>
    </location>
</feature>
<dbReference type="Proteomes" id="UP000000763">
    <property type="component" value="Chromosome 6"/>
</dbReference>
<reference evidence="4" key="2">
    <citation type="journal article" date="2008" name="Nucleic Acids Res.">
        <title>The rice annotation project database (RAP-DB): 2008 update.</title>
        <authorList>
            <consortium name="The rice annotation project (RAP)"/>
        </authorList>
    </citation>
    <scope>GENOME REANNOTATION</scope>
    <source>
        <strain evidence="4">cv. Nipponbare</strain>
    </source>
</reference>
<keyword evidence="1" id="KW-0732">Signal</keyword>
<evidence type="ECO:0000313" key="3">
    <source>
        <dbReference type="EMBL" id="BAD36188.1"/>
    </source>
</evidence>
<dbReference type="PANTHER" id="PTHR34145:SF57">
    <property type="entry name" value="F-BOX DOMAIN-CONTAINING PROTEIN"/>
    <property type="match status" value="1"/>
</dbReference>
<dbReference type="PROSITE" id="PS50181">
    <property type="entry name" value="FBOX"/>
    <property type="match status" value="1"/>
</dbReference>
<dbReference type="SUPFAM" id="SSF81383">
    <property type="entry name" value="F-box domain"/>
    <property type="match status" value="1"/>
</dbReference>
<dbReference type="PANTHER" id="PTHR34145">
    <property type="entry name" value="OS02G0105600 PROTEIN"/>
    <property type="match status" value="1"/>
</dbReference>
<gene>
    <name evidence="3" type="primary">OSJNBb0015B15.9</name>
</gene>
<sequence length="676" mass="74971">MNWFALVLRFIGSVLRTSRGCSRLRALLAADTSEGKSTGKENKSINTGRFDRVNNIVGGLHDVFSGLAVAVDCVGGIGAITSLVRHVYDAQIAAAQWNGKELIDVPEDITLELAIEIWQIFLEHAAGDVIDKAPSLSVKVGQQIILREKIKAASMKLQSKKAAIEVLESHIKCTEEIVKAKIGKERKNYEKEFSFARGLGGHIPYEAMFVWYCYYLEFGGLHMKRERAFNQSAQPSSAAWSVSHDPHPRWTCKCNPSRVSFSVSNKNPCTLHQARLQNLIQYFQCPMTQIGQRKKNRNRQTCTKGMDAAGRRIVRALIRANDAMEPVTDTIASAAAHVGLVYGAMEVVRDIRVVVGGMLRVARGSGDGGQAEAAPAVDLAGACGLGTSTSSTGMENELTCRRTTSDHCHQKLNHGKGRNVQFDDLPEDVICLIFSKLQLKDLVSTSVLSSKWKHMWTICPTLRFDSSTLCGSNMCSAEQFTQKFIDNVNAVLQQHRGKLVEALEIKIDFNSRLANHLNNWITKIEIDAVNLKAFVYKGFKLRVDLSEAKGLETVDIEFFGIALDYLLTAIPSALPSVQNLTIEARILQESPWFVETSCKFSQLKCLRMLLHHRFSDNRNTLGLASFLKAAPLIEQLELDDLYERQAGCYAISTVRFHISGPSPTAFLGDLVLQNTY</sequence>